<keyword evidence="1" id="KW-0812">Transmembrane</keyword>
<proteinExistence type="predicted"/>
<keyword evidence="1" id="KW-1133">Transmembrane helix</keyword>
<evidence type="ECO:0000256" key="1">
    <source>
        <dbReference type="SAM" id="Phobius"/>
    </source>
</evidence>
<dbReference type="Proteomes" id="UP001590950">
    <property type="component" value="Unassembled WGS sequence"/>
</dbReference>
<organism evidence="2 3">
    <name type="scientific">Stereocaulon virgatum</name>
    <dbReference type="NCBI Taxonomy" id="373712"/>
    <lineage>
        <taxon>Eukaryota</taxon>
        <taxon>Fungi</taxon>
        <taxon>Dikarya</taxon>
        <taxon>Ascomycota</taxon>
        <taxon>Pezizomycotina</taxon>
        <taxon>Lecanoromycetes</taxon>
        <taxon>OSLEUM clade</taxon>
        <taxon>Lecanoromycetidae</taxon>
        <taxon>Lecanorales</taxon>
        <taxon>Lecanorineae</taxon>
        <taxon>Stereocaulaceae</taxon>
        <taxon>Stereocaulon</taxon>
    </lineage>
</organism>
<keyword evidence="3" id="KW-1185">Reference proteome</keyword>
<accession>A0ABR4AAF7</accession>
<protein>
    <submittedName>
        <fullName evidence="2">Uncharacterized protein</fullName>
    </submittedName>
</protein>
<name>A0ABR4AAF7_9LECA</name>
<dbReference type="EMBL" id="JBEFKJ010000015">
    <property type="protein sequence ID" value="KAL2042090.1"/>
    <property type="molecule type" value="Genomic_DNA"/>
</dbReference>
<feature type="transmembrane region" description="Helical" evidence="1">
    <location>
        <begin position="75"/>
        <end position="99"/>
    </location>
</feature>
<evidence type="ECO:0000313" key="3">
    <source>
        <dbReference type="Proteomes" id="UP001590950"/>
    </source>
</evidence>
<comment type="caution">
    <text evidence="2">The sequence shown here is derived from an EMBL/GenBank/DDBJ whole genome shotgun (WGS) entry which is preliminary data.</text>
</comment>
<sequence length="102" mass="11166">MTSYNHVITPATNGAFVVAGPGPTSVWTILPNGTRLAPNTQPTVTVTIFTPNSDHKVTSGADLNEASRMLFMAAFYVRISSLLGLAMFWVLHGCFRYLVDRY</sequence>
<gene>
    <name evidence="2" type="ORF">N7G274_005278</name>
</gene>
<evidence type="ECO:0000313" key="2">
    <source>
        <dbReference type="EMBL" id="KAL2042090.1"/>
    </source>
</evidence>
<keyword evidence="1" id="KW-0472">Membrane</keyword>
<reference evidence="2 3" key="1">
    <citation type="submission" date="2024-09" db="EMBL/GenBank/DDBJ databases">
        <title>Rethinking Asexuality: The Enigmatic Case of Functional Sexual Genes in Lepraria (Stereocaulaceae).</title>
        <authorList>
            <person name="Doellman M."/>
            <person name="Sun Y."/>
            <person name="Barcenas-Pena A."/>
            <person name="Lumbsch H.T."/>
            <person name="Grewe F."/>
        </authorList>
    </citation>
    <scope>NUCLEOTIDE SEQUENCE [LARGE SCALE GENOMIC DNA]</scope>
    <source>
        <strain evidence="2 3">Mercado 3170</strain>
    </source>
</reference>